<evidence type="ECO:0000256" key="4">
    <source>
        <dbReference type="PROSITE-ProRule" id="PRU00433"/>
    </source>
</evidence>
<dbReference type="InterPro" id="IPR009056">
    <property type="entry name" value="Cyt_c-like_dom"/>
</dbReference>
<name>D1B3T3_SULD5</name>
<evidence type="ECO:0000256" key="3">
    <source>
        <dbReference type="ARBA" id="ARBA00023004"/>
    </source>
</evidence>
<feature type="domain" description="Cytochrome c" evidence="5">
    <location>
        <begin position="15"/>
        <end position="109"/>
    </location>
</feature>
<dbReference type="GO" id="GO:0020037">
    <property type="term" value="F:heme binding"/>
    <property type="evidence" value="ECO:0007669"/>
    <property type="project" value="InterPro"/>
</dbReference>
<reference evidence="6 7" key="2">
    <citation type="journal article" date="2010" name="Stand. Genomic Sci.">
        <title>Complete genome sequence of Sulfurospirillum deleyianum type strain (5175).</title>
        <authorList>
            <person name="Sikorski J."/>
            <person name="Lapidus A."/>
            <person name="Copeland A."/>
            <person name="Glavina Del Rio T."/>
            <person name="Nolan M."/>
            <person name="Lucas S."/>
            <person name="Chen F."/>
            <person name="Tice H."/>
            <person name="Cheng J.F."/>
            <person name="Saunders E."/>
            <person name="Bruce D."/>
            <person name="Goodwin L."/>
            <person name="Pitluck S."/>
            <person name="Ovchinnikova G."/>
            <person name="Pati A."/>
            <person name="Ivanova N."/>
            <person name="Mavromatis K."/>
            <person name="Chen A."/>
            <person name="Palaniappan K."/>
            <person name="Chain P."/>
            <person name="Land M."/>
            <person name="Hauser L."/>
            <person name="Chang Y.J."/>
            <person name="Jeffries C.D."/>
            <person name="Brettin T."/>
            <person name="Detter J.C."/>
            <person name="Han C."/>
            <person name="Rohde M."/>
            <person name="Lang E."/>
            <person name="Spring S."/>
            <person name="Goker M."/>
            <person name="Bristow J."/>
            <person name="Eisen J.A."/>
            <person name="Markowitz V."/>
            <person name="Hugenholtz P."/>
            <person name="Kyrpides N.C."/>
            <person name="Klenk H.P."/>
        </authorList>
    </citation>
    <scope>NUCLEOTIDE SEQUENCE [LARGE SCALE GENOMIC DNA]</scope>
    <source>
        <strain evidence="7">ATCC 51133 / DSM 6946 / 5175</strain>
    </source>
</reference>
<organism evidence="6 7">
    <name type="scientific">Sulfurospirillum deleyianum (strain ATCC 51133 / DSM 6946 / 5175)</name>
    <dbReference type="NCBI Taxonomy" id="525898"/>
    <lineage>
        <taxon>Bacteria</taxon>
        <taxon>Pseudomonadati</taxon>
        <taxon>Campylobacterota</taxon>
        <taxon>Epsilonproteobacteria</taxon>
        <taxon>Campylobacterales</taxon>
        <taxon>Sulfurospirillaceae</taxon>
        <taxon>Sulfurospirillum</taxon>
    </lineage>
</organism>
<dbReference type="OrthoDB" id="5347982at2"/>
<keyword evidence="7" id="KW-1185">Reference proteome</keyword>
<evidence type="ECO:0000256" key="1">
    <source>
        <dbReference type="ARBA" id="ARBA00022617"/>
    </source>
</evidence>
<reference evidence="7" key="1">
    <citation type="submission" date="2009-11" db="EMBL/GenBank/DDBJ databases">
        <title>The complete genome of Sulfurospirillum deleyianum DSM 6946.</title>
        <authorList>
            <consortium name="US DOE Joint Genome Institute (JGI-PGF)"/>
            <person name="Lucas S."/>
            <person name="Copeland A."/>
            <person name="Lapidus A."/>
            <person name="Glavina del Rio T."/>
            <person name="Dalin E."/>
            <person name="Tice H."/>
            <person name="Bruce D."/>
            <person name="Goodwin L."/>
            <person name="Pitluck S."/>
            <person name="Kyrpides N."/>
            <person name="Mavromatis K."/>
            <person name="Ivanova N."/>
            <person name="Ovchinnikova G."/>
            <person name="Munk A.C."/>
            <person name="Lu M."/>
            <person name="Brettin T."/>
            <person name="Detter J.C."/>
            <person name="Han C."/>
            <person name="Tapia R."/>
            <person name="Larimer F."/>
            <person name="Land M."/>
            <person name="Hauser L."/>
            <person name="Markowitz V."/>
            <person name="Cheng J.F."/>
            <person name="Hugenholtz P."/>
            <person name="Woyke T."/>
            <person name="Wu D."/>
            <person name="Aumann P."/>
            <person name="Schneider S."/>
            <person name="Lang E."/>
            <person name="Spring S."/>
            <person name="Klenk H.P."/>
            <person name="Eisen J.A."/>
        </authorList>
    </citation>
    <scope>NUCLEOTIDE SEQUENCE [LARGE SCALE GENOMIC DNA]</scope>
    <source>
        <strain evidence="7">ATCC 51133 / DSM 6946 / 5175</strain>
    </source>
</reference>
<evidence type="ECO:0000259" key="5">
    <source>
        <dbReference type="PROSITE" id="PS51007"/>
    </source>
</evidence>
<evidence type="ECO:0000313" key="7">
    <source>
        <dbReference type="Proteomes" id="UP000002222"/>
    </source>
</evidence>
<accession>D1B3T3</accession>
<dbReference type="GO" id="GO:0046872">
    <property type="term" value="F:metal ion binding"/>
    <property type="evidence" value="ECO:0007669"/>
    <property type="project" value="UniProtKB-KW"/>
</dbReference>
<proteinExistence type="predicted"/>
<gene>
    <name evidence="6" type="ordered locus">Sdel_1738</name>
</gene>
<dbReference type="HOGENOM" id="CLU_2276019_0_0_7"/>
<dbReference type="Gene3D" id="1.10.760.10">
    <property type="entry name" value="Cytochrome c-like domain"/>
    <property type="match status" value="1"/>
</dbReference>
<dbReference type="eggNOG" id="COG2010">
    <property type="taxonomic scope" value="Bacteria"/>
</dbReference>
<evidence type="ECO:0000313" key="6">
    <source>
        <dbReference type="EMBL" id="ACZ12753.1"/>
    </source>
</evidence>
<sequence precursor="true">MKRFFGLIFITTTLSASNLGETLFQGNCVTCHAIQKANSAPSIQAIQTRYKEKFPTKEDFVSFMAQWILKPNAKTALMPEAIAQYELMPILGYDKESLEEIARYLYDATWQP</sequence>
<dbReference type="EMBL" id="CP001816">
    <property type="protein sequence ID" value="ACZ12753.1"/>
    <property type="molecule type" value="Genomic_DNA"/>
</dbReference>
<dbReference type="Pfam" id="PF00034">
    <property type="entry name" value="Cytochrom_C"/>
    <property type="match status" value="1"/>
</dbReference>
<dbReference type="AlphaFoldDB" id="D1B3T3"/>
<keyword evidence="2 4" id="KW-0479">Metal-binding</keyword>
<evidence type="ECO:0000256" key="2">
    <source>
        <dbReference type="ARBA" id="ARBA00022723"/>
    </source>
</evidence>
<dbReference type="SUPFAM" id="SSF46626">
    <property type="entry name" value="Cytochrome c"/>
    <property type="match status" value="1"/>
</dbReference>
<dbReference type="PROSITE" id="PS51007">
    <property type="entry name" value="CYTC"/>
    <property type="match status" value="1"/>
</dbReference>
<dbReference type="STRING" id="525898.Sdel_1738"/>
<dbReference type="KEGG" id="sdl:Sdel_1738"/>
<protein>
    <submittedName>
        <fullName evidence="6">C-type cytochrome, putative</fullName>
    </submittedName>
</protein>
<dbReference type="InterPro" id="IPR036909">
    <property type="entry name" value="Cyt_c-like_dom_sf"/>
</dbReference>
<dbReference type="Proteomes" id="UP000002222">
    <property type="component" value="Chromosome"/>
</dbReference>
<dbReference type="GO" id="GO:0009055">
    <property type="term" value="F:electron transfer activity"/>
    <property type="evidence" value="ECO:0007669"/>
    <property type="project" value="InterPro"/>
</dbReference>
<keyword evidence="1 4" id="KW-0349">Heme</keyword>
<dbReference type="RefSeq" id="WP_012857503.1">
    <property type="nucleotide sequence ID" value="NC_013512.1"/>
</dbReference>
<keyword evidence="3 4" id="KW-0408">Iron</keyword>